<comment type="caution">
    <text evidence="5">The sequence shown here is derived from an EMBL/GenBank/DDBJ whole genome shotgun (WGS) entry which is preliminary data.</text>
</comment>
<dbReference type="GO" id="GO:0003729">
    <property type="term" value="F:mRNA binding"/>
    <property type="evidence" value="ECO:0007669"/>
    <property type="project" value="TreeGrafter"/>
</dbReference>
<accession>A0A443SPU6</accession>
<keyword evidence="1 2" id="KW-0694">RNA-binding</keyword>
<evidence type="ECO:0000313" key="6">
    <source>
        <dbReference type="Proteomes" id="UP000288716"/>
    </source>
</evidence>
<sequence length="183" mass="20969">MCLISSLFIFLNCPRMRLSDLKDFMRQAGEVTYADAHKRERNMGIVDFATYSDMKNALEKLDGADLHGRRIRLVEDKSRRRGKQLTFGISGAAEADHDHVPDLVLDLEEAVSLEVAASRDHARVRSHDPDQSPVQNLRNATTKTRANHDPEVVANRRIIRSHQDRDPEIQKRVIHNFVVRTIH</sequence>
<feature type="region of interest" description="Disordered" evidence="3">
    <location>
        <begin position="118"/>
        <end position="145"/>
    </location>
</feature>
<protein>
    <submittedName>
        <fullName evidence="5">Serine/arginine-rich splicing factor 4-like protein</fullName>
    </submittedName>
</protein>
<dbReference type="InterPro" id="IPR050374">
    <property type="entry name" value="RRT5_SRSF_SR"/>
</dbReference>
<gene>
    <name evidence="5" type="ORF">B4U80_04538</name>
</gene>
<feature type="compositionally biased region" description="Polar residues" evidence="3">
    <location>
        <begin position="132"/>
        <end position="144"/>
    </location>
</feature>
<dbReference type="InterPro" id="IPR035979">
    <property type="entry name" value="RBD_domain_sf"/>
</dbReference>
<dbReference type="SUPFAM" id="SSF54928">
    <property type="entry name" value="RNA-binding domain, RBD"/>
    <property type="match status" value="1"/>
</dbReference>
<keyword evidence="6" id="KW-1185">Reference proteome</keyword>
<dbReference type="InterPro" id="IPR012677">
    <property type="entry name" value="Nucleotide-bd_a/b_plait_sf"/>
</dbReference>
<dbReference type="PROSITE" id="PS50102">
    <property type="entry name" value="RRM"/>
    <property type="match status" value="1"/>
</dbReference>
<proteinExistence type="predicted"/>
<dbReference type="GO" id="GO:0005737">
    <property type="term" value="C:cytoplasm"/>
    <property type="evidence" value="ECO:0007669"/>
    <property type="project" value="TreeGrafter"/>
</dbReference>
<dbReference type="EMBL" id="NCKV01000858">
    <property type="protein sequence ID" value="RWS29561.1"/>
    <property type="molecule type" value="Genomic_DNA"/>
</dbReference>
<evidence type="ECO:0000256" key="1">
    <source>
        <dbReference type="ARBA" id="ARBA00022884"/>
    </source>
</evidence>
<feature type="domain" description="RRM" evidence="4">
    <location>
        <begin position="1"/>
        <end position="78"/>
    </location>
</feature>
<evidence type="ECO:0000256" key="2">
    <source>
        <dbReference type="PROSITE-ProRule" id="PRU00176"/>
    </source>
</evidence>
<evidence type="ECO:0000313" key="5">
    <source>
        <dbReference type="EMBL" id="RWS29561.1"/>
    </source>
</evidence>
<dbReference type="Pfam" id="PF00076">
    <property type="entry name" value="RRM_1"/>
    <property type="match status" value="1"/>
</dbReference>
<dbReference type="PANTHER" id="PTHR23003:SF51">
    <property type="entry name" value="SERINE-ARGININE PROTEIN 55"/>
    <property type="match status" value="1"/>
</dbReference>
<dbReference type="OrthoDB" id="1099063at2759"/>
<dbReference type="SMART" id="SM00360">
    <property type="entry name" value="RRM"/>
    <property type="match status" value="1"/>
</dbReference>
<dbReference type="AlphaFoldDB" id="A0A443SPU6"/>
<dbReference type="InterPro" id="IPR000504">
    <property type="entry name" value="RRM_dom"/>
</dbReference>
<dbReference type="PANTHER" id="PTHR23003">
    <property type="entry name" value="RNA RECOGNITION MOTIF RRM DOMAIN CONTAINING PROTEIN"/>
    <property type="match status" value="1"/>
</dbReference>
<evidence type="ECO:0000256" key="3">
    <source>
        <dbReference type="SAM" id="MobiDB-lite"/>
    </source>
</evidence>
<evidence type="ECO:0000259" key="4">
    <source>
        <dbReference type="PROSITE" id="PS50102"/>
    </source>
</evidence>
<reference evidence="5 6" key="1">
    <citation type="journal article" date="2018" name="Gigascience">
        <title>Genomes of trombidid mites reveal novel predicted allergens and laterally-transferred genes associated with secondary metabolism.</title>
        <authorList>
            <person name="Dong X."/>
            <person name="Chaisiri K."/>
            <person name="Xia D."/>
            <person name="Armstrong S.D."/>
            <person name="Fang Y."/>
            <person name="Donnelly M.J."/>
            <person name="Kadowaki T."/>
            <person name="McGarry J.W."/>
            <person name="Darby A.C."/>
            <person name="Makepeace B.L."/>
        </authorList>
    </citation>
    <scope>NUCLEOTIDE SEQUENCE [LARGE SCALE GENOMIC DNA]</scope>
    <source>
        <strain evidence="5">UoL-UT</strain>
    </source>
</reference>
<dbReference type="GO" id="GO:0005634">
    <property type="term" value="C:nucleus"/>
    <property type="evidence" value="ECO:0007669"/>
    <property type="project" value="TreeGrafter"/>
</dbReference>
<dbReference type="STRING" id="299467.A0A443SPU6"/>
<name>A0A443SPU6_9ACAR</name>
<dbReference type="Proteomes" id="UP000288716">
    <property type="component" value="Unassembled WGS sequence"/>
</dbReference>
<organism evidence="5 6">
    <name type="scientific">Leptotrombidium deliense</name>
    <dbReference type="NCBI Taxonomy" id="299467"/>
    <lineage>
        <taxon>Eukaryota</taxon>
        <taxon>Metazoa</taxon>
        <taxon>Ecdysozoa</taxon>
        <taxon>Arthropoda</taxon>
        <taxon>Chelicerata</taxon>
        <taxon>Arachnida</taxon>
        <taxon>Acari</taxon>
        <taxon>Acariformes</taxon>
        <taxon>Trombidiformes</taxon>
        <taxon>Prostigmata</taxon>
        <taxon>Anystina</taxon>
        <taxon>Parasitengona</taxon>
        <taxon>Trombiculoidea</taxon>
        <taxon>Trombiculidae</taxon>
        <taxon>Leptotrombidium</taxon>
    </lineage>
</organism>
<dbReference type="VEuPathDB" id="VectorBase:LDEU002479"/>
<dbReference type="Gene3D" id="3.30.70.330">
    <property type="match status" value="1"/>
</dbReference>
<feature type="compositionally biased region" description="Basic and acidic residues" evidence="3">
    <location>
        <begin position="118"/>
        <end position="130"/>
    </location>
</feature>